<sequence>MLSRLAVLFKPRSVRNTSIISRDKKSLRHLLLREDERSVSFYSNVIIGNLGAKQLVSLKLHTITGDLGVTKFINVGLSIRVLHMDPCHLGDLCRILSHLPDVRSLKATNLWYTKYDPIPIPRIKMVNVELINPSVSFDNVAQLLHSMPNLRALSIVARSMPQGDNQYIDGQKIFRIKQIHKRADKIKGVPGVGQVTSLSQVDLTKQYTVDDVRKWNIKERFEMYNGYEIFFYWSKSSRRYAHEKRTFRFSREREEMEPRFFQDR</sequence>
<keyword evidence="3" id="KW-1185">Reference proteome</keyword>
<evidence type="ECO:0000313" key="2">
    <source>
        <dbReference type="EMBL" id="CAF3890801.1"/>
    </source>
</evidence>
<dbReference type="Proteomes" id="UP000663829">
    <property type="component" value="Unassembled WGS sequence"/>
</dbReference>
<reference evidence="1" key="1">
    <citation type="submission" date="2021-02" db="EMBL/GenBank/DDBJ databases">
        <authorList>
            <person name="Nowell W R."/>
        </authorList>
    </citation>
    <scope>NUCLEOTIDE SEQUENCE</scope>
</reference>
<gene>
    <name evidence="1" type="ORF">GPM918_LOCUS20001</name>
    <name evidence="2" type="ORF">SRO942_LOCUS19998</name>
</gene>
<evidence type="ECO:0000313" key="1">
    <source>
        <dbReference type="EMBL" id="CAF1127246.1"/>
    </source>
</evidence>
<dbReference type="EMBL" id="CAJNOQ010006203">
    <property type="protein sequence ID" value="CAF1127246.1"/>
    <property type="molecule type" value="Genomic_DNA"/>
</dbReference>
<evidence type="ECO:0000313" key="3">
    <source>
        <dbReference type="Proteomes" id="UP000663829"/>
    </source>
</evidence>
<name>A0A814R219_9BILA</name>
<dbReference type="AlphaFoldDB" id="A0A814R219"/>
<organism evidence="1 3">
    <name type="scientific">Didymodactylos carnosus</name>
    <dbReference type="NCBI Taxonomy" id="1234261"/>
    <lineage>
        <taxon>Eukaryota</taxon>
        <taxon>Metazoa</taxon>
        <taxon>Spiralia</taxon>
        <taxon>Gnathifera</taxon>
        <taxon>Rotifera</taxon>
        <taxon>Eurotatoria</taxon>
        <taxon>Bdelloidea</taxon>
        <taxon>Philodinida</taxon>
        <taxon>Philodinidae</taxon>
        <taxon>Didymodactylos</taxon>
    </lineage>
</organism>
<dbReference type="Proteomes" id="UP000681722">
    <property type="component" value="Unassembled WGS sequence"/>
</dbReference>
<protein>
    <submittedName>
        <fullName evidence="1">Uncharacterized protein</fullName>
    </submittedName>
</protein>
<proteinExistence type="predicted"/>
<accession>A0A814R219</accession>
<comment type="caution">
    <text evidence="1">The sequence shown here is derived from an EMBL/GenBank/DDBJ whole genome shotgun (WGS) entry which is preliminary data.</text>
</comment>
<dbReference type="EMBL" id="CAJOBC010006203">
    <property type="protein sequence ID" value="CAF3890801.1"/>
    <property type="molecule type" value="Genomic_DNA"/>
</dbReference>